<keyword evidence="3" id="KW-1185">Reference proteome</keyword>
<gene>
    <name evidence="2" type="ORF">BU24DRAFT_252984</name>
</gene>
<dbReference type="EMBL" id="ML978072">
    <property type="protein sequence ID" value="KAF2012489.1"/>
    <property type="molecule type" value="Genomic_DNA"/>
</dbReference>
<keyword evidence="1" id="KW-0812">Transmembrane</keyword>
<organism evidence="2 3">
    <name type="scientific">Aaosphaeria arxii CBS 175.79</name>
    <dbReference type="NCBI Taxonomy" id="1450172"/>
    <lineage>
        <taxon>Eukaryota</taxon>
        <taxon>Fungi</taxon>
        <taxon>Dikarya</taxon>
        <taxon>Ascomycota</taxon>
        <taxon>Pezizomycotina</taxon>
        <taxon>Dothideomycetes</taxon>
        <taxon>Pleosporomycetidae</taxon>
        <taxon>Pleosporales</taxon>
        <taxon>Pleosporales incertae sedis</taxon>
        <taxon>Aaosphaeria</taxon>
    </lineage>
</organism>
<name>A0A6A5XHY5_9PLEO</name>
<keyword evidence="1" id="KW-0472">Membrane</keyword>
<reference evidence="2" key="1">
    <citation type="journal article" date="2020" name="Stud. Mycol.">
        <title>101 Dothideomycetes genomes: a test case for predicting lifestyles and emergence of pathogens.</title>
        <authorList>
            <person name="Haridas S."/>
            <person name="Albert R."/>
            <person name="Binder M."/>
            <person name="Bloem J."/>
            <person name="Labutti K."/>
            <person name="Salamov A."/>
            <person name="Andreopoulos B."/>
            <person name="Baker S."/>
            <person name="Barry K."/>
            <person name="Bills G."/>
            <person name="Bluhm B."/>
            <person name="Cannon C."/>
            <person name="Castanera R."/>
            <person name="Culley D."/>
            <person name="Daum C."/>
            <person name="Ezra D."/>
            <person name="Gonzalez J."/>
            <person name="Henrissat B."/>
            <person name="Kuo A."/>
            <person name="Liang C."/>
            <person name="Lipzen A."/>
            <person name="Lutzoni F."/>
            <person name="Magnuson J."/>
            <person name="Mondo S."/>
            <person name="Nolan M."/>
            <person name="Ohm R."/>
            <person name="Pangilinan J."/>
            <person name="Park H.-J."/>
            <person name="Ramirez L."/>
            <person name="Alfaro M."/>
            <person name="Sun H."/>
            <person name="Tritt A."/>
            <person name="Yoshinaga Y."/>
            <person name="Zwiers L.-H."/>
            <person name="Turgeon B."/>
            <person name="Goodwin S."/>
            <person name="Spatafora J."/>
            <person name="Crous P."/>
            <person name="Grigoriev I."/>
        </authorList>
    </citation>
    <scope>NUCLEOTIDE SEQUENCE</scope>
    <source>
        <strain evidence="2">CBS 175.79</strain>
    </source>
</reference>
<dbReference type="AlphaFoldDB" id="A0A6A5XHY5"/>
<proteinExistence type="predicted"/>
<feature type="transmembrane region" description="Helical" evidence="1">
    <location>
        <begin position="39"/>
        <end position="55"/>
    </location>
</feature>
<accession>A0A6A5XHY5</accession>
<keyword evidence="1" id="KW-1133">Transmembrane helix</keyword>
<sequence>MRTAQTPSSVLRPSRSFFETPQCVRESGGIGECHIMNRLPLYIYVFAICIIVIMSE</sequence>
<evidence type="ECO:0000313" key="3">
    <source>
        <dbReference type="Proteomes" id="UP000799778"/>
    </source>
</evidence>
<dbReference type="RefSeq" id="XP_033380828.1">
    <property type="nucleotide sequence ID" value="XM_033522411.1"/>
</dbReference>
<evidence type="ECO:0000256" key="1">
    <source>
        <dbReference type="SAM" id="Phobius"/>
    </source>
</evidence>
<evidence type="ECO:0000313" key="2">
    <source>
        <dbReference type="EMBL" id="KAF2012489.1"/>
    </source>
</evidence>
<dbReference type="GeneID" id="54279808"/>
<dbReference type="Proteomes" id="UP000799778">
    <property type="component" value="Unassembled WGS sequence"/>
</dbReference>
<protein>
    <submittedName>
        <fullName evidence="2">Uncharacterized protein</fullName>
    </submittedName>
</protein>